<dbReference type="EMBL" id="CP049916">
    <property type="protein sequence ID" value="QIO08205.1"/>
    <property type="molecule type" value="Genomic_DNA"/>
</dbReference>
<dbReference type="KEGG" id="alj:G8D99_03630"/>
<dbReference type="AlphaFoldDB" id="A0A6G8S254"/>
<dbReference type="InterPro" id="IPR015003">
    <property type="entry name" value="DUF1853"/>
</dbReference>
<evidence type="ECO:0000313" key="1">
    <source>
        <dbReference type="EMBL" id="QIO08205.1"/>
    </source>
</evidence>
<reference evidence="1 2" key="1">
    <citation type="submission" date="2020-03" db="EMBL/GenBank/DDBJ databases">
        <authorList>
            <person name="Zhu W."/>
        </authorList>
    </citation>
    <scope>NUCLEOTIDE SEQUENCE [LARGE SCALE GENOMIC DNA]</scope>
    <source>
        <strain evidence="1 2">185</strain>
    </source>
</reference>
<accession>A0A6G8S254</accession>
<name>A0A6G8S254_9GAMM</name>
<dbReference type="RefSeq" id="WP_166322733.1">
    <property type="nucleotide sequence ID" value="NZ_CP049916.1"/>
</dbReference>
<sequence length="281" mass="33791">MTVLFEAWLQFKHPIVRQLAFTIASPNIIRETPKEMSVLHAFELHDDKFWQQQYARYEKRLNQLDEQPDPLLRFVSSLKSTRLGLRFEYLMWFWLQDSTYHDFELLGHSIQIIEGKNTLGELDFLILNKTTQQIEHWEVALKFYLAEGQMHLPEWYGLNRSDTLNRKLHHFSQKQFQFQTIDHHIIQKRVAVLKGQLYLPLKHHQFNLPHWVNPARRIGHWGNQCLSGYYRVERQEWICPHQSQSSPNAVWWCNGLYRNHATQHDFMFRQAENLTSSVRVL</sequence>
<evidence type="ECO:0000313" key="2">
    <source>
        <dbReference type="Proteomes" id="UP000501939"/>
    </source>
</evidence>
<gene>
    <name evidence="1" type="ORF">G8D99_03630</name>
</gene>
<dbReference type="Proteomes" id="UP000501939">
    <property type="component" value="Chromosome"/>
</dbReference>
<dbReference type="Pfam" id="PF08907">
    <property type="entry name" value="DUF1853"/>
    <property type="match status" value="1"/>
</dbReference>
<organism evidence="1 2">
    <name type="scientific">Acinetobacter lanii</name>
    <dbReference type="NCBI Taxonomy" id="2715163"/>
    <lineage>
        <taxon>Bacteria</taxon>
        <taxon>Pseudomonadati</taxon>
        <taxon>Pseudomonadota</taxon>
        <taxon>Gammaproteobacteria</taxon>
        <taxon>Moraxellales</taxon>
        <taxon>Moraxellaceae</taxon>
        <taxon>Acinetobacter</taxon>
    </lineage>
</organism>
<proteinExistence type="predicted"/>
<protein>
    <submittedName>
        <fullName evidence="1">DUF1853 family protein</fullName>
    </submittedName>
</protein>
<keyword evidence="2" id="KW-1185">Reference proteome</keyword>